<dbReference type="AlphaFoldDB" id="A0A645CU51"/>
<sequence>MKSAYWLFAFDSPHAAISAQRLLSGCGAVMMPTLRSITASCGMSIRIEDSQMEQAKTMMRSSAIDPGLYRLYRVEQDGKDTRCAQAPL</sequence>
<accession>A0A645CU51</accession>
<dbReference type="EMBL" id="VSSQ01030215">
    <property type="protein sequence ID" value="MPM80650.1"/>
    <property type="molecule type" value="Genomic_DNA"/>
</dbReference>
<reference evidence="2" key="1">
    <citation type="submission" date="2019-08" db="EMBL/GenBank/DDBJ databases">
        <authorList>
            <person name="Kucharzyk K."/>
            <person name="Murdoch R.W."/>
            <person name="Higgins S."/>
            <person name="Loffler F."/>
        </authorList>
    </citation>
    <scope>NUCLEOTIDE SEQUENCE</scope>
</reference>
<comment type="caution">
    <text evidence="2">The sequence shown here is derived from an EMBL/GenBank/DDBJ whole genome shotgun (WGS) entry which is preliminary data.</text>
</comment>
<proteinExistence type="predicted"/>
<feature type="domain" description="Putative Se/S carrier protein-like" evidence="1">
    <location>
        <begin position="5"/>
        <end position="66"/>
    </location>
</feature>
<evidence type="ECO:0000313" key="2">
    <source>
        <dbReference type="EMBL" id="MPM80650.1"/>
    </source>
</evidence>
<organism evidence="2">
    <name type="scientific">bioreactor metagenome</name>
    <dbReference type="NCBI Taxonomy" id="1076179"/>
    <lineage>
        <taxon>unclassified sequences</taxon>
        <taxon>metagenomes</taxon>
        <taxon>ecological metagenomes</taxon>
    </lineage>
</organism>
<evidence type="ECO:0000259" key="1">
    <source>
        <dbReference type="Pfam" id="PF11823"/>
    </source>
</evidence>
<name>A0A645CU51_9ZZZZ</name>
<gene>
    <name evidence="2" type="ORF">SDC9_127700</name>
</gene>
<dbReference type="InterPro" id="IPR021778">
    <property type="entry name" value="Se/S_carrier-like"/>
</dbReference>
<dbReference type="Pfam" id="PF11823">
    <property type="entry name" value="Se_S_carrier"/>
    <property type="match status" value="1"/>
</dbReference>
<protein>
    <recommendedName>
        <fullName evidence="1">Putative Se/S carrier protein-like domain-containing protein</fullName>
    </recommendedName>
</protein>